<evidence type="ECO:0000313" key="1">
    <source>
        <dbReference type="EMBL" id="KAJ1364718.1"/>
    </source>
</evidence>
<dbReference type="AlphaFoldDB" id="A0AAD5MXK3"/>
<organism evidence="1 2">
    <name type="scientific">Parelaphostrongylus tenuis</name>
    <name type="common">Meningeal worm</name>
    <dbReference type="NCBI Taxonomy" id="148309"/>
    <lineage>
        <taxon>Eukaryota</taxon>
        <taxon>Metazoa</taxon>
        <taxon>Ecdysozoa</taxon>
        <taxon>Nematoda</taxon>
        <taxon>Chromadorea</taxon>
        <taxon>Rhabditida</taxon>
        <taxon>Rhabditina</taxon>
        <taxon>Rhabditomorpha</taxon>
        <taxon>Strongyloidea</taxon>
        <taxon>Metastrongylidae</taxon>
        <taxon>Parelaphostrongylus</taxon>
    </lineage>
</organism>
<name>A0AAD5MXK3_PARTN</name>
<proteinExistence type="predicted"/>
<accession>A0AAD5MXK3</accession>
<gene>
    <name evidence="1" type="ORF">KIN20_024867</name>
</gene>
<evidence type="ECO:0000313" key="2">
    <source>
        <dbReference type="Proteomes" id="UP001196413"/>
    </source>
</evidence>
<keyword evidence="2" id="KW-1185">Reference proteome</keyword>
<protein>
    <submittedName>
        <fullName evidence="1">Uncharacterized protein</fullName>
    </submittedName>
</protein>
<dbReference type="Proteomes" id="UP001196413">
    <property type="component" value="Unassembled WGS sequence"/>
</dbReference>
<dbReference type="EMBL" id="JAHQIW010005045">
    <property type="protein sequence ID" value="KAJ1364718.1"/>
    <property type="molecule type" value="Genomic_DNA"/>
</dbReference>
<reference evidence="1" key="1">
    <citation type="submission" date="2021-06" db="EMBL/GenBank/DDBJ databases">
        <title>Parelaphostrongylus tenuis whole genome reference sequence.</title>
        <authorList>
            <person name="Garwood T.J."/>
            <person name="Larsen P.A."/>
            <person name="Fountain-Jones N.M."/>
            <person name="Garbe J.R."/>
            <person name="Macchietto M.G."/>
            <person name="Kania S.A."/>
            <person name="Gerhold R.W."/>
            <person name="Richards J.E."/>
            <person name="Wolf T.M."/>
        </authorList>
    </citation>
    <scope>NUCLEOTIDE SEQUENCE</scope>
    <source>
        <strain evidence="1">MNPRO001-30</strain>
        <tissue evidence="1">Meninges</tissue>
    </source>
</reference>
<comment type="caution">
    <text evidence="1">The sequence shown here is derived from an EMBL/GenBank/DDBJ whole genome shotgun (WGS) entry which is preliminary data.</text>
</comment>
<sequence>MKLHLNTFGSHEIQEHVARQVALDAWDAEGNQLSLSLYTHNMLTKPLHAPKISPEDKKFLRNNNISIELNGSGSFIKPLILLGCYQLWTLIKNNEPHIQLSSGLYLLPTTIGYLCTGKIIEINQMHQKKEENTLLKLQQKEEDEIEQHRREDDEDIDNWEDQWTLQGQVNTALIHRSEPDDNEEIDWEKF</sequence>